<comment type="caution">
    <text evidence="1">The sequence shown here is derived from an EMBL/GenBank/DDBJ whole genome shotgun (WGS) entry which is preliminary data.</text>
</comment>
<dbReference type="AlphaFoldDB" id="A0A9W9YYH4"/>
<evidence type="ECO:0000313" key="2">
    <source>
        <dbReference type="Proteomes" id="UP001163046"/>
    </source>
</evidence>
<protein>
    <submittedName>
        <fullName evidence="1">Uncharacterized protein</fullName>
    </submittedName>
</protein>
<gene>
    <name evidence="1" type="ORF">OS493_032532</name>
</gene>
<sequence length="135" mass="15006">MTHISDQKEQIEPLRHVFVSRQIGKDTDTCGSDTEPCKTLVKAFGIASRGLHVHIDGTGTAQDPYDCVNMSTVIVFNTDWSSKGLTHHLTFYCKFGVNIVAPKESGLVTLKNLVKNQHTIGLLTTLNCHIQLHYK</sequence>
<evidence type="ECO:0000313" key="1">
    <source>
        <dbReference type="EMBL" id="KAJ7370358.1"/>
    </source>
</evidence>
<proteinExistence type="predicted"/>
<name>A0A9W9YYH4_9CNID</name>
<organism evidence="1 2">
    <name type="scientific">Desmophyllum pertusum</name>
    <dbReference type="NCBI Taxonomy" id="174260"/>
    <lineage>
        <taxon>Eukaryota</taxon>
        <taxon>Metazoa</taxon>
        <taxon>Cnidaria</taxon>
        <taxon>Anthozoa</taxon>
        <taxon>Hexacorallia</taxon>
        <taxon>Scleractinia</taxon>
        <taxon>Caryophylliina</taxon>
        <taxon>Caryophylliidae</taxon>
        <taxon>Desmophyllum</taxon>
    </lineage>
</organism>
<accession>A0A9W9YYH4</accession>
<keyword evidence="2" id="KW-1185">Reference proteome</keyword>
<dbReference type="Proteomes" id="UP001163046">
    <property type="component" value="Unassembled WGS sequence"/>
</dbReference>
<dbReference type="EMBL" id="MU826866">
    <property type="protein sequence ID" value="KAJ7370358.1"/>
    <property type="molecule type" value="Genomic_DNA"/>
</dbReference>
<reference evidence="1" key="1">
    <citation type="submission" date="2023-01" db="EMBL/GenBank/DDBJ databases">
        <title>Genome assembly of the deep-sea coral Lophelia pertusa.</title>
        <authorList>
            <person name="Herrera S."/>
            <person name="Cordes E."/>
        </authorList>
    </citation>
    <scope>NUCLEOTIDE SEQUENCE</scope>
    <source>
        <strain evidence="1">USNM1676648</strain>
        <tissue evidence="1">Polyp</tissue>
    </source>
</reference>